<dbReference type="InterPro" id="IPR021255">
    <property type="entry name" value="DUF2807"/>
</dbReference>
<dbReference type="Proteomes" id="UP000276309">
    <property type="component" value="Chromosome"/>
</dbReference>
<feature type="domain" description="Putative auto-transporter adhesin head GIN" evidence="1">
    <location>
        <begin position="39"/>
        <end position="176"/>
    </location>
</feature>
<dbReference type="KEGG" id="emar:D1013_03850"/>
<name>A0A3G2L2W3_9FLAO</name>
<dbReference type="OrthoDB" id="1419485at2"/>
<dbReference type="Gene3D" id="2.160.20.120">
    <property type="match status" value="1"/>
</dbReference>
<evidence type="ECO:0000313" key="2">
    <source>
        <dbReference type="EMBL" id="AYN66578.1"/>
    </source>
</evidence>
<keyword evidence="3" id="KW-1185">Reference proteome</keyword>
<dbReference type="EMBL" id="CP032050">
    <property type="protein sequence ID" value="AYN66578.1"/>
    <property type="molecule type" value="Genomic_DNA"/>
</dbReference>
<sequence>MRYFILLLTLLVVGQISAQRKPKIKGNKNVVDVQETLPAFSAIELNDDLEIHLQYSSEEGYEITADDNLIDVLKFRVEDSTLVISSFYNITGKKKLDITIQYNYVNAITVNDGKIILDGVLNSNELYVNTFGSSKIELTADSQLINVNMEGSSSGEFSLTGGEMSFVLKDKSDARIYTVSDLNNVKMYKNAGAKMEGTANELFADLMENSSLKGERLEAEKVFLNLQHSSSAEVNAINSLELTSNGSSKTHLYGSPAITILEFADTSELHKEK</sequence>
<reference evidence="2 3" key="1">
    <citation type="submission" date="2018-08" db="EMBL/GenBank/DDBJ databases">
        <title>The reduced genetic potential of extracellular carbohydrate catabolism in Euzebyella marina RN62, a Flavobacteriia bacterium isolated from the hadal water.</title>
        <authorList>
            <person name="Xue C."/>
        </authorList>
    </citation>
    <scope>NUCLEOTIDE SEQUENCE [LARGE SCALE GENOMIC DNA]</scope>
    <source>
        <strain evidence="2 3">RN62</strain>
    </source>
</reference>
<feature type="domain" description="Putative auto-transporter adhesin head GIN" evidence="1">
    <location>
        <begin position="182"/>
        <end position="256"/>
    </location>
</feature>
<dbReference type="RefSeq" id="WP_121847630.1">
    <property type="nucleotide sequence ID" value="NZ_CP032050.1"/>
</dbReference>
<evidence type="ECO:0000313" key="3">
    <source>
        <dbReference type="Proteomes" id="UP000276309"/>
    </source>
</evidence>
<protein>
    <submittedName>
        <fullName evidence="2">DUF2807 domain-containing protein</fullName>
    </submittedName>
</protein>
<proteinExistence type="predicted"/>
<accession>A0A3G2L2W3</accession>
<organism evidence="2 3">
    <name type="scientific">Euzebyella marina</name>
    <dbReference type="NCBI Taxonomy" id="1761453"/>
    <lineage>
        <taxon>Bacteria</taxon>
        <taxon>Pseudomonadati</taxon>
        <taxon>Bacteroidota</taxon>
        <taxon>Flavobacteriia</taxon>
        <taxon>Flavobacteriales</taxon>
        <taxon>Flavobacteriaceae</taxon>
        <taxon>Euzebyella</taxon>
    </lineage>
</organism>
<dbReference type="Pfam" id="PF10988">
    <property type="entry name" value="DUF2807"/>
    <property type="match status" value="2"/>
</dbReference>
<evidence type="ECO:0000259" key="1">
    <source>
        <dbReference type="Pfam" id="PF10988"/>
    </source>
</evidence>
<gene>
    <name evidence="2" type="ORF">D1013_03850</name>
</gene>
<dbReference type="AlphaFoldDB" id="A0A3G2L2W3"/>